<dbReference type="InterPro" id="IPR029402">
    <property type="entry name" value="TGT_C2"/>
</dbReference>
<dbReference type="InterPro" id="IPR038250">
    <property type="entry name" value="TGT_C2_sf"/>
</dbReference>
<feature type="domain" description="PUA" evidence="1">
    <location>
        <begin position="81"/>
        <end position="155"/>
    </location>
</feature>
<reference evidence="2 3" key="1">
    <citation type="journal article" date="2019" name="Int. J. Syst. Evol. Microbiol.">
        <title>The Global Catalogue of Microorganisms (GCM) 10K type strain sequencing project: providing services to taxonomists for standard genome sequencing and annotation.</title>
        <authorList>
            <consortium name="The Broad Institute Genomics Platform"/>
            <consortium name="The Broad Institute Genome Sequencing Center for Infectious Disease"/>
            <person name="Wu L."/>
            <person name="Ma J."/>
        </authorList>
    </citation>
    <scope>NUCLEOTIDE SEQUENCE [LARGE SCALE GENOMIC DNA]</scope>
    <source>
        <strain evidence="2 3">JCM 19585</strain>
    </source>
</reference>
<dbReference type="EMBL" id="BMPF01000002">
    <property type="protein sequence ID" value="GGL31507.1"/>
    <property type="molecule type" value="Genomic_DNA"/>
</dbReference>
<dbReference type="RefSeq" id="WP_188881500.1">
    <property type="nucleotide sequence ID" value="NZ_BMPF01000002.1"/>
</dbReference>
<dbReference type="InterPro" id="IPR015947">
    <property type="entry name" value="PUA-like_sf"/>
</dbReference>
<organism evidence="2 3">
    <name type="scientific">Halarchaeum grantii</name>
    <dbReference type="NCBI Taxonomy" id="1193105"/>
    <lineage>
        <taxon>Archaea</taxon>
        <taxon>Methanobacteriati</taxon>
        <taxon>Methanobacteriota</taxon>
        <taxon>Stenosarchaea group</taxon>
        <taxon>Halobacteria</taxon>
        <taxon>Halobacteriales</taxon>
        <taxon>Halobacteriaceae</taxon>
    </lineage>
</organism>
<dbReference type="SMART" id="SM00359">
    <property type="entry name" value="PUA"/>
    <property type="match status" value="1"/>
</dbReference>
<dbReference type="InterPro" id="IPR004521">
    <property type="entry name" value="Uncharacterised_CHP00451"/>
</dbReference>
<sequence length="158" mass="16949">MEDAERTQLRTVADYQFRAGAGAALFPADEAYDVDRSKSGRPRQVSTRAGRRLVSFGTDGRFTLGLAGGERLLDALEAPACRVVVGDESEPFVRDGKNVFAKFVSAVDPAVRPDDEVVVVHEDGHAIAVGRAELDADAIRDFDTGMAVKVREGAGARE</sequence>
<dbReference type="PROSITE" id="PS50890">
    <property type="entry name" value="PUA"/>
    <property type="match status" value="1"/>
</dbReference>
<dbReference type="GO" id="GO:0003723">
    <property type="term" value="F:RNA binding"/>
    <property type="evidence" value="ECO:0007669"/>
    <property type="project" value="InterPro"/>
</dbReference>
<comment type="caution">
    <text evidence="2">The sequence shown here is derived from an EMBL/GenBank/DDBJ whole genome shotgun (WGS) entry which is preliminary data.</text>
</comment>
<dbReference type="InterPro" id="IPR002478">
    <property type="entry name" value="PUA"/>
</dbReference>
<protein>
    <recommendedName>
        <fullName evidence="1">PUA domain-containing protein</fullName>
    </recommendedName>
</protein>
<dbReference type="CDD" id="cd21149">
    <property type="entry name" value="PUA_archaeosine_TGT"/>
    <property type="match status" value="1"/>
</dbReference>
<evidence type="ECO:0000259" key="1">
    <source>
        <dbReference type="SMART" id="SM00359"/>
    </source>
</evidence>
<dbReference type="Pfam" id="PF14810">
    <property type="entry name" value="TGT_C2"/>
    <property type="match status" value="1"/>
</dbReference>
<accession>A0A830F1Z8</accession>
<keyword evidence="3" id="KW-1185">Reference proteome</keyword>
<gene>
    <name evidence="2" type="ORF">GCM10009037_14060</name>
</gene>
<dbReference type="Pfam" id="PF01472">
    <property type="entry name" value="PUA"/>
    <property type="match status" value="1"/>
</dbReference>
<dbReference type="NCBIfam" id="TIGR00451">
    <property type="entry name" value="unchar_dom_2"/>
    <property type="match status" value="1"/>
</dbReference>
<dbReference type="OrthoDB" id="7576at2157"/>
<proteinExistence type="predicted"/>
<evidence type="ECO:0000313" key="2">
    <source>
        <dbReference type="EMBL" id="GGL31507.1"/>
    </source>
</evidence>
<dbReference type="Proteomes" id="UP000628840">
    <property type="component" value="Unassembled WGS sequence"/>
</dbReference>
<name>A0A830F1Z8_9EURY</name>
<dbReference type="SUPFAM" id="SSF88697">
    <property type="entry name" value="PUA domain-like"/>
    <property type="match status" value="1"/>
</dbReference>
<dbReference type="Gene3D" id="2.30.130.10">
    <property type="entry name" value="PUA domain"/>
    <property type="match status" value="1"/>
</dbReference>
<dbReference type="Gene3D" id="3.10.450.90">
    <property type="entry name" value="ArcTGT, C2 domain"/>
    <property type="match status" value="1"/>
</dbReference>
<dbReference type="InterPro" id="IPR036974">
    <property type="entry name" value="PUA_sf"/>
</dbReference>
<evidence type="ECO:0000313" key="3">
    <source>
        <dbReference type="Proteomes" id="UP000628840"/>
    </source>
</evidence>
<dbReference type="SUPFAM" id="SSF88802">
    <property type="entry name" value="Pre-PUA domain"/>
    <property type="match status" value="1"/>
</dbReference>
<dbReference type="AlphaFoldDB" id="A0A830F1Z8"/>